<organism evidence="1 2">
    <name type="scientific">Rothia aeria F0184</name>
    <dbReference type="NCBI Taxonomy" id="888019"/>
    <lineage>
        <taxon>Bacteria</taxon>
        <taxon>Bacillati</taxon>
        <taxon>Actinomycetota</taxon>
        <taxon>Actinomycetes</taxon>
        <taxon>Micrococcales</taxon>
        <taxon>Micrococcaceae</taxon>
        <taxon>Rothia</taxon>
    </lineage>
</organism>
<dbReference type="Proteomes" id="UP000017174">
    <property type="component" value="Unassembled WGS sequence"/>
</dbReference>
<dbReference type="RefSeq" id="WP_023132814.1">
    <property type="nucleotide sequence ID" value="NZ_KI518046.1"/>
</dbReference>
<sequence>MEFKTTSDSPSWTHVSQLREELEGIEKIINKFSNFPVNIGICVRCLDSWSGWKSGARYYSSDNFIYIDIVTQEIDYKPYINNVPAQRKIIGQEFYSFFPKAMKKYEKRFPSLRDINPYFMDDLKHWLIKNHWIDSQ</sequence>
<accession>U7V9C2</accession>
<comment type="caution">
    <text evidence="1">The sequence shown here is derived from an EMBL/GenBank/DDBJ whole genome shotgun (WGS) entry which is preliminary data.</text>
</comment>
<protein>
    <submittedName>
        <fullName evidence="1">Uncharacterized protein</fullName>
    </submittedName>
</protein>
<name>U7V9C2_9MICC</name>
<gene>
    <name evidence="1" type="ORF">HMPREF0742_00059</name>
</gene>
<proteinExistence type="predicted"/>
<dbReference type="HOGENOM" id="CLU_1813756_0_0_11"/>
<dbReference type="EMBL" id="AXZG01000006">
    <property type="protein sequence ID" value="ERT67714.1"/>
    <property type="molecule type" value="Genomic_DNA"/>
</dbReference>
<evidence type="ECO:0000313" key="2">
    <source>
        <dbReference type="Proteomes" id="UP000017174"/>
    </source>
</evidence>
<dbReference type="AlphaFoldDB" id="U7V9C2"/>
<evidence type="ECO:0000313" key="1">
    <source>
        <dbReference type="EMBL" id="ERT67714.1"/>
    </source>
</evidence>
<reference evidence="1 2" key="1">
    <citation type="submission" date="2013-08" db="EMBL/GenBank/DDBJ databases">
        <authorList>
            <person name="Weinstock G."/>
            <person name="Sodergren E."/>
            <person name="Wylie T."/>
            <person name="Fulton L."/>
            <person name="Fulton R."/>
            <person name="Fronick C."/>
            <person name="O'Laughlin M."/>
            <person name="Godfrey J."/>
            <person name="Miner T."/>
            <person name="Herter B."/>
            <person name="Appelbaum E."/>
            <person name="Cordes M."/>
            <person name="Lek S."/>
            <person name="Wollam A."/>
            <person name="Pepin K.H."/>
            <person name="Palsikar V.B."/>
            <person name="Mitreva M."/>
            <person name="Wilson R.K."/>
        </authorList>
    </citation>
    <scope>NUCLEOTIDE SEQUENCE [LARGE SCALE GENOMIC DNA]</scope>
    <source>
        <strain evidence="1 2">F0184</strain>
    </source>
</reference>